<proteinExistence type="predicted"/>
<evidence type="ECO:0000313" key="2">
    <source>
        <dbReference type="Proteomes" id="UP000239406"/>
    </source>
</evidence>
<organism evidence="1 2">
    <name type="scientific">Caldimonas thermodepolymerans</name>
    <dbReference type="NCBI Taxonomy" id="215580"/>
    <lineage>
        <taxon>Bacteria</taxon>
        <taxon>Pseudomonadati</taxon>
        <taxon>Pseudomonadota</taxon>
        <taxon>Betaproteobacteria</taxon>
        <taxon>Burkholderiales</taxon>
        <taxon>Sphaerotilaceae</taxon>
        <taxon>Caldimonas</taxon>
    </lineage>
</organism>
<evidence type="ECO:0000313" key="1">
    <source>
        <dbReference type="EMBL" id="PPE69136.1"/>
    </source>
</evidence>
<name>A0A2S5T2F9_9BURK</name>
<dbReference type="Proteomes" id="UP000239406">
    <property type="component" value="Unassembled WGS sequence"/>
</dbReference>
<keyword evidence="2" id="KW-1185">Reference proteome</keyword>
<protein>
    <submittedName>
        <fullName evidence="1">Uncharacterized protein</fullName>
    </submittedName>
</protein>
<comment type="caution">
    <text evidence="1">The sequence shown here is derived from an EMBL/GenBank/DDBJ whole genome shotgun (WGS) entry which is preliminary data.</text>
</comment>
<gene>
    <name evidence="1" type="ORF">C1702_13905</name>
</gene>
<reference evidence="1 2" key="1">
    <citation type="submission" date="2018-02" db="EMBL/GenBank/DDBJ databases">
        <title>Reclassifiation of [Polyangium] brachysporum DSM 7029 as Guopingzhaonella breviflexa gen. nov., sp. nov., a member of the family Comamonadaceae.</title>
        <authorList>
            <person name="Tang B."/>
        </authorList>
    </citation>
    <scope>NUCLEOTIDE SEQUENCE [LARGE SCALE GENOMIC DNA]</scope>
    <source>
        <strain evidence="1 2">DSM 15344</strain>
    </source>
</reference>
<accession>A0A2S5T2F9</accession>
<dbReference type="AlphaFoldDB" id="A0A2S5T2F9"/>
<dbReference type="EMBL" id="PSNY01000015">
    <property type="protein sequence ID" value="PPE69136.1"/>
    <property type="molecule type" value="Genomic_DNA"/>
</dbReference>
<sequence>MHTNASLRAARWIALAGAIAAPLAIAQVSPATAPPATDERAACAQLADPASRRACRRDIAAARAEARREGATPAAGAPDYERNALQRCQALPLQDRPACEKRVRGEGYTSGSVEGGGIYRETREIVPAAPASR</sequence>
<dbReference type="RefSeq" id="WP_104358313.1">
    <property type="nucleotide sequence ID" value="NZ_CP064338.1"/>
</dbReference>